<evidence type="ECO:0000256" key="12">
    <source>
        <dbReference type="SAM" id="SignalP"/>
    </source>
</evidence>
<evidence type="ECO:0000256" key="6">
    <source>
        <dbReference type="ARBA" id="ARBA00023157"/>
    </source>
</evidence>
<dbReference type="CDD" id="cd21175">
    <property type="entry name" value="LPMO_AA9"/>
    <property type="match status" value="1"/>
</dbReference>
<dbReference type="GO" id="GO:0005576">
    <property type="term" value="C:extracellular region"/>
    <property type="evidence" value="ECO:0007669"/>
    <property type="project" value="UniProtKB-SubCell"/>
</dbReference>
<organism evidence="14 15">
    <name type="scientific">Hapsidospora chrysogenum (strain ATCC 11550 / CBS 779.69 / DSM 880 / IAM 14645 / JCM 23072 / IMI 49137)</name>
    <name type="common">Acremonium chrysogenum</name>
    <dbReference type="NCBI Taxonomy" id="857340"/>
    <lineage>
        <taxon>Eukaryota</taxon>
        <taxon>Fungi</taxon>
        <taxon>Dikarya</taxon>
        <taxon>Ascomycota</taxon>
        <taxon>Pezizomycotina</taxon>
        <taxon>Sordariomycetes</taxon>
        <taxon>Hypocreomycetidae</taxon>
        <taxon>Hypocreales</taxon>
        <taxon>Bionectriaceae</taxon>
        <taxon>Hapsidospora</taxon>
    </lineage>
</organism>
<dbReference type="GO" id="GO:0030245">
    <property type="term" value="P:cellulose catabolic process"/>
    <property type="evidence" value="ECO:0007669"/>
    <property type="project" value="UniProtKB-KW"/>
</dbReference>
<name>A0A086SUC5_HAPC1</name>
<dbReference type="OrthoDB" id="3496539at2759"/>
<feature type="signal peptide" evidence="12">
    <location>
        <begin position="1"/>
        <end position="19"/>
    </location>
</feature>
<evidence type="ECO:0000256" key="5">
    <source>
        <dbReference type="ARBA" id="ARBA00023001"/>
    </source>
</evidence>
<keyword evidence="4 12" id="KW-0732">Signal</keyword>
<proteinExistence type="inferred from homology"/>
<keyword evidence="8" id="KW-0624">Polysaccharide degradation</keyword>
<dbReference type="STRING" id="857340.A0A086SUC5"/>
<evidence type="ECO:0000313" key="15">
    <source>
        <dbReference type="Proteomes" id="UP000029964"/>
    </source>
</evidence>
<keyword evidence="15" id="KW-1185">Reference proteome</keyword>
<evidence type="ECO:0000256" key="3">
    <source>
        <dbReference type="ARBA" id="ARBA00022525"/>
    </source>
</evidence>
<evidence type="ECO:0000256" key="7">
    <source>
        <dbReference type="ARBA" id="ARBA00023277"/>
    </source>
</evidence>
<comment type="caution">
    <text evidence="14">The sequence shown here is derived from an EMBL/GenBank/DDBJ whole genome shotgun (WGS) entry which is preliminary data.</text>
</comment>
<keyword evidence="3" id="KW-0964">Secreted</keyword>
<gene>
    <name evidence="14" type="ORF">ACRE_085940</name>
</gene>
<comment type="catalytic activity">
    <reaction evidence="10">
        <text>[(1-&gt;4)-beta-D-glucosyl]n+m + reduced acceptor + O2 = 4-dehydro-beta-D-glucosyl-[(1-&gt;4)-beta-D-glucosyl]n-1 + [(1-&gt;4)-beta-D-glucosyl]m + acceptor + H2O.</text>
        <dbReference type="EC" id="1.14.99.56"/>
    </reaction>
</comment>
<dbReference type="InterPro" id="IPR005103">
    <property type="entry name" value="AA9_LPMO"/>
</dbReference>
<dbReference type="PANTHER" id="PTHR33353">
    <property type="entry name" value="PUTATIVE (AFU_ORTHOLOGUE AFUA_1G12560)-RELATED"/>
    <property type="match status" value="1"/>
</dbReference>
<comment type="subcellular location">
    <subcellularLocation>
        <location evidence="2">Secreted</location>
    </subcellularLocation>
</comment>
<dbReference type="Gene3D" id="2.70.50.70">
    <property type="match status" value="1"/>
</dbReference>
<evidence type="ECO:0000256" key="9">
    <source>
        <dbReference type="ARBA" id="ARBA00044502"/>
    </source>
</evidence>
<evidence type="ECO:0000256" key="8">
    <source>
        <dbReference type="ARBA" id="ARBA00023326"/>
    </source>
</evidence>
<comment type="cofactor">
    <cofactor evidence="1">
        <name>Cu(2+)</name>
        <dbReference type="ChEBI" id="CHEBI:29036"/>
    </cofactor>
</comment>
<dbReference type="PANTHER" id="PTHR33353:SF2">
    <property type="entry name" value="ENDO-BETA-1,4-GLUCANASE D"/>
    <property type="match status" value="1"/>
</dbReference>
<dbReference type="InterPro" id="IPR049892">
    <property type="entry name" value="AA9"/>
</dbReference>
<evidence type="ECO:0000256" key="2">
    <source>
        <dbReference type="ARBA" id="ARBA00004613"/>
    </source>
</evidence>
<evidence type="ECO:0000313" key="14">
    <source>
        <dbReference type="EMBL" id="KFH40707.1"/>
    </source>
</evidence>
<sequence>MKSLSVCALAALLPSATTAHYFFPHFVINGEVTPEYQYTREHDNFLNPSWEDGAFLNSDELRCNKGAWNHRTEPQTATVIAGQDVVGFQTYAGTDGIYHPGPVQIYMSKALGDVRDYDGSGDWFKVYQLGHREGSTADEAWLAWNQKQFTFKMPAEIPAGQYLLRIEQAATHQPYTHREFYVQCAHIEVVSDYQGTPGPTFKIPGVYSRDQPFFQYDSWAQPQPTVCPLPGPEMWPNNDNLNKIL</sequence>
<evidence type="ECO:0000256" key="4">
    <source>
        <dbReference type="ARBA" id="ARBA00022729"/>
    </source>
</evidence>
<evidence type="ECO:0000256" key="11">
    <source>
        <dbReference type="ARBA" id="ARBA00047174"/>
    </source>
</evidence>
<reference evidence="15" key="1">
    <citation type="journal article" date="2014" name="Genome Announc.">
        <title>Genome sequence and annotation of Acremonium chrysogenum, producer of the beta-lactam antibiotic cephalosporin C.</title>
        <authorList>
            <person name="Terfehr D."/>
            <person name="Dahlmann T.A."/>
            <person name="Specht T."/>
            <person name="Zadra I."/>
            <person name="Kuernsteiner H."/>
            <person name="Kueck U."/>
        </authorList>
    </citation>
    <scope>NUCLEOTIDE SEQUENCE [LARGE SCALE GENOMIC DNA]</scope>
    <source>
        <strain evidence="15">ATCC 11550 / CBS 779.69 / DSM 880 / IAM 14645 / JCM 23072 / IMI 49137</strain>
    </source>
</reference>
<evidence type="ECO:0000259" key="13">
    <source>
        <dbReference type="Pfam" id="PF03443"/>
    </source>
</evidence>
<dbReference type="Proteomes" id="UP000029964">
    <property type="component" value="Unassembled WGS sequence"/>
</dbReference>
<feature type="domain" description="Auxiliary Activity family 9 catalytic" evidence="13">
    <location>
        <begin position="20"/>
        <end position="222"/>
    </location>
</feature>
<evidence type="ECO:0000256" key="10">
    <source>
        <dbReference type="ARBA" id="ARBA00045077"/>
    </source>
</evidence>
<dbReference type="HOGENOM" id="CLU_031730_4_1_1"/>
<dbReference type="EMBL" id="JPKY01000175">
    <property type="protein sequence ID" value="KFH40707.1"/>
    <property type="molecule type" value="Genomic_DNA"/>
</dbReference>
<keyword evidence="6" id="KW-1015">Disulfide bond</keyword>
<dbReference type="Pfam" id="PF03443">
    <property type="entry name" value="AA9"/>
    <property type="match status" value="1"/>
</dbReference>
<dbReference type="EC" id="1.14.99.56" evidence="11"/>
<accession>A0A086SUC5</accession>
<comment type="similarity">
    <text evidence="9">Belongs to the polysaccharide monooxygenase AA9 family.</text>
</comment>
<keyword evidence="5" id="KW-0136">Cellulose degradation</keyword>
<evidence type="ECO:0000256" key="1">
    <source>
        <dbReference type="ARBA" id="ARBA00001973"/>
    </source>
</evidence>
<protein>
    <recommendedName>
        <fullName evidence="11">lytic cellulose monooxygenase (C4-dehydrogenating)</fullName>
        <ecNumber evidence="11">1.14.99.56</ecNumber>
    </recommendedName>
</protein>
<keyword evidence="7" id="KW-0119">Carbohydrate metabolism</keyword>
<feature type="chain" id="PRO_5001815093" description="lytic cellulose monooxygenase (C4-dehydrogenating)" evidence="12">
    <location>
        <begin position="20"/>
        <end position="245"/>
    </location>
</feature>
<dbReference type="AlphaFoldDB" id="A0A086SUC5"/>